<evidence type="ECO:0000259" key="10">
    <source>
        <dbReference type="PROSITE" id="PS50893"/>
    </source>
</evidence>
<name>A0A1Q2LGG1_9HELI</name>
<dbReference type="Pfam" id="PF00664">
    <property type="entry name" value="ABC_membrane"/>
    <property type="match status" value="1"/>
</dbReference>
<dbReference type="Pfam" id="PF00005">
    <property type="entry name" value="ABC_tran"/>
    <property type="match status" value="1"/>
</dbReference>
<dbReference type="SUPFAM" id="SSF52540">
    <property type="entry name" value="P-loop containing nucleoside triphosphate hydrolases"/>
    <property type="match status" value="1"/>
</dbReference>
<comment type="subcellular location">
    <subcellularLocation>
        <location evidence="1">Cell membrane</location>
        <topology evidence="1">Multi-pass membrane protein</topology>
    </subcellularLocation>
</comment>
<evidence type="ECO:0000256" key="4">
    <source>
        <dbReference type="ARBA" id="ARBA00022692"/>
    </source>
</evidence>
<dbReference type="AlphaFoldDB" id="A0A1Q2LGG1"/>
<dbReference type="Gene3D" id="1.20.1560.10">
    <property type="entry name" value="ABC transporter type 1, transmembrane domain"/>
    <property type="match status" value="1"/>
</dbReference>
<dbReference type="Gene3D" id="3.40.50.300">
    <property type="entry name" value="P-loop containing nucleotide triphosphate hydrolases"/>
    <property type="match status" value="1"/>
</dbReference>
<organism evidence="12 13">
    <name type="scientific">Helicobacter bilis</name>
    <dbReference type="NCBI Taxonomy" id="37372"/>
    <lineage>
        <taxon>Bacteria</taxon>
        <taxon>Pseudomonadati</taxon>
        <taxon>Campylobacterota</taxon>
        <taxon>Epsilonproteobacteria</taxon>
        <taxon>Campylobacterales</taxon>
        <taxon>Helicobacteraceae</taxon>
        <taxon>Helicobacter</taxon>
    </lineage>
</organism>
<dbReference type="EMBL" id="CP019645">
    <property type="protein sequence ID" value="AQQ59526.1"/>
    <property type="molecule type" value="Genomic_DNA"/>
</dbReference>
<evidence type="ECO:0000256" key="1">
    <source>
        <dbReference type="ARBA" id="ARBA00004651"/>
    </source>
</evidence>
<feature type="domain" description="ABC transmembrane type-1" evidence="11">
    <location>
        <begin position="35"/>
        <end position="315"/>
    </location>
</feature>
<dbReference type="PROSITE" id="PS00211">
    <property type="entry name" value="ABC_TRANSPORTER_1"/>
    <property type="match status" value="1"/>
</dbReference>
<feature type="transmembrane region" description="Helical" evidence="9">
    <location>
        <begin position="172"/>
        <end position="192"/>
    </location>
</feature>
<keyword evidence="6" id="KW-0067">ATP-binding</keyword>
<protein>
    <submittedName>
        <fullName evidence="12">ABC transporter permease</fullName>
    </submittedName>
</protein>
<dbReference type="GO" id="GO:0015421">
    <property type="term" value="F:ABC-type oligopeptide transporter activity"/>
    <property type="evidence" value="ECO:0007669"/>
    <property type="project" value="TreeGrafter"/>
</dbReference>
<feature type="transmembrane region" description="Helical" evidence="9">
    <location>
        <begin position="140"/>
        <end position="166"/>
    </location>
</feature>
<keyword evidence="3" id="KW-1003">Cell membrane</keyword>
<keyword evidence="8 9" id="KW-0472">Membrane</keyword>
<feature type="domain" description="ABC transporter" evidence="10">
    <location>
        <begin position="348"/>
        <end position="580"/>
    </location>
</feature>
<dbReference type="PANTHER" id="PTHR43394:SF1">
    <property type="entry name" value="ATP-BINDING CASSETTE SUB-FAMILY B MEMBER 10, MITOCHONDRIAL"/>
    <property type="match status" value="1"/>
</dbReference>
<evidence type="ECO:0000256" key="8">
    <source>
        <dbReference type="ARBA" id="ARBA00023136"/>
    </source>
</evidence>
<proteinExistence type="predicted"/>
<evidence type="ECO:0000256" key="3">
    <source>
        <dbReference type="ARBA" id="ARBA00022475"/>
    </source>
</evidence>
<dbReference type="PROSITE" id="PS50893">
    <property type="entry name" value="ABC_TRANSPORTER_2"/>
    <property type="match status" value="1"/>
</dbReference>
<dbReference type="GO" id="GO:0016887">
    <property type="term" value="F:ATP hydrolysis activity"/>
    <property type="evidence" value="ECO:0007669"/>
    <property type="project" value="InterPro"/>
</dbReference>
<evidence type="ECO:0000256" key="2">
    <source>
        <dbReference type="ARBA" id="ARBA00022448"/>
    </source>
</evidence>
<dbReference type="GO" id="GO:0005524">
    <property type="term" value="F:ATP binding"/>
    <property type="evidence" value="ECO:0007669"/>
    <property type="project" value="UniProtKB-KW"/>
</dbReference>
<feature type="transmembrane region" description="Helical" evidence="9">
    <location>
        <begin position="70"/>
        <end position="90"/>
    </location>
</feature>
<keyword evidence="4 9" id="KW-0812">Transmembrane</keyword>
<dbReference type="SUPFAM" id="SSF90123">
    <property type="entry name" value="ABC transporter transmembrane region"/>
    <property type="match status" value="1"/>
</dbReference>
<dbReference type="InterPro" id="IPR039421">
    <property type="entry name" value="Type_1_exporter"/>
</dbReference>
<dbReference type="GO" id="GO:0005886">
    <property type="term" value="C:plasma membrane"/>
    <property type="evidence" value="ECO:0007669"/>
    <property type="project" value="UniProtKB-SubCell"/>
</dbReference>
<dbReference type="FunFam" id="3.40.50.300:FF:000299">
    <property type="entry name" value="ABC transporter ATP-binding protein/permease"/>
    <property type="match status" value="1"/>
</dbReference>
<sequence length="582" mass="65659">MTDDKQTQSLNLRKDFKLVYKRFGPYVKRHKWQYFMVLVGMVLAALGSGGSAYVIQPLIDDVFKDKNEAMLYIMPLVLITIFFIKGLGIYMQGYYLSYINANVENLVRQKVMKRVLGFELDFFNRMRSGEILARISDISVVSYFATGYLMNFLSTILTIIAYSAVIVYNGSFLALLALMIMPLSIIPIRFIAKKLRSLANQSFQTSVNMNSRVFEIINNIEIIKASNGEKLEFKQYKDYSNEMFRLGRKSTRVGLLTSPLMELFGSIGMAIVIIIGGLEVLRDNMSAGQFFSLMAAMFLLYKPLKGLNGSFAGVQPALVANERLSDIIDRESKIIDGKEILKAPIESIEAQNITLKYDDFTAINNLSLEFKRNTTTAIVGKSGSGKSSLMSLLLRLYEPNEGKILINNYDLKDLSQESLRKNISIVTQRIFIFHGSIASNVAYGMEIDEEKVIDALKKAQAYEFVSQLDDGIETILDEFGTNLSGGQRQRIAIARAIYKNPDILILDEATSALDEETEESIKDALATLQKDKILIVVAHRPSTIELAQRVVQMSEGKILNIWTQQEYQEERKKGRVKDEDLA</sequence>
<dbReference type="InterPro" id="IPR027417">
    <property type="entry name" value="P-loop_NTPase"/>
</dbReference>
<accession>A0A1Q2LGG1</accession>
<dbReference type="KEGG" id="hbl:XJ32_04820"/>
<keyword evidence="7 9" id="KW-1133">Transmembrane helix</keyword>
<evidence type="ECO:0000259" key="11">
    <source>
        <dbReference type="PROSITE" id="PS50929"/>
    </source>
</evidence>
<dbReference type="InterPro" id="IPR036640">
    <property type="entry name" value="ABC1_TM_sf"/>
</dbReference>
<keyword evidence="2" id="KW-0813">Transport</keyword>
<gene>
    <name evidence="12" type="ORF">XJ32_04820</name>
</gene>
<dbReference type="InterPro" id="IPR017871">
    <property type="entry name" value="ABC_transporter-like_CS"/>
</dbReference>
<evidence type="ECO:0000256" key="5">
    <source>
        <dbReference type="ARBA" id="ARBA00022741"/>
    </source>
</evidence>
<dbReference type="PANTHER" id="PTHR43394">
    <property type="entry name" value="ATP-DEPENDENT PERMEASE MDL1, MITOCHONDRIAL"/>
    <property type="match status" value="1"/>
</dbReference>
<dbReference type="InterPro" id="IPR003593">
    <property type="entry name" value="AAA+_ATPase"/>
</dbReference>
<feature type="transmembrane region" description="Helical" evidence="9">
    <location>
        <begin position="253"/>
        <end position="278"/>
    </location>
</feature>
<keyword evidence="5" id="KW-0547">Nucleotide-binding</keyword>
<feature type="transmembrane region" description="Helical" evidence="9">
    <location>
        <begin position="32"/>
        <end position="55"/>
    </location>
</feature>
<evidence type="ECO:0000256" key="9">
    <source>
        <dbReference type="SAM" id="Phobius"/>
    </source>
</evidence>
<dbReference type="PROSITE" id="PS50929">
    <property type="entry name" value="ABC_TM1F"/>
    <property type="match status" value="1"/>
</dbReference>
<dbReference type="Proteomes" id="UP000188298">
    <property type="component" value="Chromosome"/>
</dbReference>
<dbReference type="RefSeq" id="WP_077388529.1">
    <property type="nucleotide sequence ID" value="NZ_CP019645.1"/>
</dbReference>
<evidence type="ECO:0000256" key="7">
    <source>
        <dbReference type="ARBA" id="ARBA00022989"/>
    </source>
</evidence>
<dbReference type="InterPro" id="IPR003439">
    <property type="entry name" value="ABC_transporter-like_ATP-bd"/>
</dbReference>
<dbReference type="CDD" id="cd18552">
    <property type="entry name" value="ABC_6TM_MsbA_like"/>
    <property type="match status" value="1"/>
</dbReference>
<evidence type="ECO:0000313" key="12">
    <source>
        <dbReference type="EMBL" id="AQQ59526.1"/>
    </source>
</evidence>
<dbReference type="SMART" id="SM00382">
    <property type="entry name" value="AAA"/>
    <property type="match status" value="1"/>
</dbReference>
<evidence type="ECO:0000256" key="6">
    <source>
        <dbReference type="ARBA" id="ARBA00022840"/>
    </source>
</evidence>
<evidence type="ECO:0000313" key="13">
    <source>
        <dbReference type="Proteomes" id="UP000188298"/>
    </source>
</evidence>
<reference evidence="12 13" key="1">
    <citation type="submission" date="2017-02" db="EMBL/GenBank/DDBJ databases">
        <title>Whole genome sequencing of Helicobacter bilis strain AAQJH.</title>
        <authorList>
            <person name="Conlan S."/>
            <person name="Thomas P.J."/>
            <person name="Mullikin J."/>
            <person name="Palmore T.N."/>
            <person name="Frank K.M."/>
            <person name="Segre J.A."/>
        </authorList>
    </citation>
    <scope>NUCLEOTIDE SEQUENCE [LARGE SCALE GENOMIC DNA]</scope>
    <source>
        <strain evidence="12 13">AAQJH</strain>
    </source>
</reference>
<dbReference type="InterPro" id="IPR011527">
    <property type="entry name" value="ABC1_TM_dom"/>
</dbReference>